<dbReference type="Gene3D" id="3.20.20.100">
    <property type="entry name" value="NADP-dependent oxidoreductase domain"/>
    <property type="match status" value="1"/>
</dbReference>
<dbReference type="AlphaFoldDB" id="A0A4R5NGL2"/>
<organism evidence="3 4">
    <name type="scientific">Secundilactobacillus malefermentans</name>
    <dbReference type="NCBI Taxonomy" id="176292"/>
    <lineage>
        <taxon>Bacteria</taxon>
        <taxon>Bacillati</taxon>
        <taxon>Bacillota</taxon>
        <taxon>Bacilli</taxon>
        <taxon>Lactobacillales</taxon>
        <taxon>Lactobacillaceae</taxon>
        <taxon>Secundilactobacillus</taxon>
    </lineage>
</organism>
<protein>
    <recommendedName>
        <fullName evidence="2">NADP-dependent oxidoreductase domain-containing protein</fullName>
    </recommendedName>
</protein>
<evidence type="ECO:0000256" key="1">
    <source>
        <dbReference type="ARBA" id="ARBA00023002"/>
    </source>
</evidence>
<dbReference type="RefSeq" id="WP_010619086.1">
    <property type="nucleotide sequence ID" value="NZ_PUFO01000086.1"/>
</dbReference>
<gene>
    <name evidence="3" type="ORF">C5L31_001252</name>
</gene>
<reference evidence="3 4" key="1">
    <citation type="journal article" date="2019" name="Appl. Microbiol. Biotechnol.">
        <title>Uncovering carbohydrate metabolism through a genotype-phenotype association study of 56 lactic acid bacteria genomes.</title>
        <authorList>
            <person name="Buron-Moles G."/>
            <person name="Chailyan A."/>
            <person name="Dolejs I."/>
            <person name="Forster J."/>
            <person name="Miks M.H."/>
        </authorList>
    </citation>
    <scope>NUCLEOTIDE SEQUENCE [LARGE SCALE GENOMIC DNA]</scope>
    <source>
        <strain evidence="3 4">ATCC 49373</strain>
    </source>
</reference>
<dbReference type="InterPro" id="IPR050523">
    <property type="entry name" value="AKR_Detox_Biosynth"/>
</dbReference>
<dbReference type="CDD" id="cd19083">
    <property type="entry name" value="AKR_AKR11A1_11D1"/>
    <property type="match status" value="1"/>
</dbReference>
<comment type="caution">
    <text evidence="3">The sequence shown here is derived from an EMBL/GenBank/DDBJ whole genome shotgun (WGS) entry which is preliminary data.</text>
</comment>
<evidence type="ECO:0000259" key="2">
    <source>
        <dbReference type="Pfam" id="PF00248"/>
    </source>
</evidence>
<name>A0A4R5NGL2_9LACO</name>
<accession>A0A4R5NGL2</accession>
<dbReference type="Proteomes" id="UP000294854">
    <property type="component" value="Unassembled WGS sequence"/>
</dbReference>
<dbReference type="GO" id="GO:0005829">
    <property type="term" value="C:cytosol"/>
    <property type="evidence" value="ECO:0007669"/>
    <property type="project" value="UniProtKB-ARBA"/>
</dbReference>
<dbReference type="STRING" id="1122149.FD44_GL001749"/>
<dbReference type="OrthoDB" id="9773828at2"/>
<dbReference type="InterPro" id="IPR036812">
    <property type="entry name" value="NAD(P)_OxRdtase_dom_sf"/>
</dbReference>
<dbReference type="FunFam" id="3.20.20.100:FF:000004">
    <property type="entry name" value="Oxidoreductase, aldo/keto reductase"/>
    <property type="match status" value="1"/>
</dbReference>
<feature type="domain" description="NADP-dependent oxidoreductase" evidence="2">
    <location>
        <begin position="18"/>
        <end position="309"/>
    </location>
</feature>
<keyword evidence="4" id="KW-1185">Reference proteome</keyword>
<evidence type="ECO:0000313" key="3">
    <source>
        <dbReference type="EMBL" id="TDG73645.1"/>
    </source>
</evidence>
<dbReference type="Pfam" id="PF00248">
    <property type="entry name" value="Aldo_ket_red"/>
    <property type="match status" value="1"/>
</dbReference>
<dbReference type="PANTHER" id="PTHR43364">
    <property type="entry name" value="NADH-SPECIFIC METHYLGLYOXAL REDUCTASE-RELATED"/>
    <property type="match status" value="1"/>
</dbReference>
<dbReference type="PRINTS" id="PR00069">
    <property type="entry name" value="ALDKETRDTASE"/>
</dbReference>
<dbReference type="GO" id="GO:0016491">
    <property type="term" value="F:oxidoreductase activity"/>
    <property type="evidence" value="ECO:0007669"/>
    <property type="project" value="UniProtKB-KW"/>
</dbReference>
<dbReference type="InterPro" id="IPR023210">
    <property type="entry name" value="NADP_OxRdtase_dom"/>
</dbReference>
<dbReference type="EMBL" id="PUFO01000086">
    <property type="protein sequence ID" value="TDG73645.1"/>
    <property type="molecule type" value="Genomic_DNA"/>
</dbReference>
<sequence length="327" mass="35674">MAHNEVKIGKSDVQATALGLGTNAVGGYNLFPNLKDEDGLELVKTGLNNGIKLLDTAFVYGLGHSEELVGQAMKEFDRHSFALATKGAQDFSTGEQVIDNSPAFLTAQVEASLKRLDTDYIDVYYIHFPDHDTPKAEAVGALERLKEQGKIRAIGLSNFSLAQIKEANADGYVDVVEDEFSLLHQDHAVDMMPYLKENGISFVPYFPLASGLLTGKYDHDVKFPKDDIRSQISDFQEPRYSNALAAIEKVRPIAGEHNASVAQTVLAWYMKNPLISVVIPGAKKASQVEANAKAMDVELSDAEYKAIDDAFVKFQTATSGKSLADPD</sequence>
<proteinExistence type="predicted"/>
<dbReference type="InterPro" id="IPR018170">
    <property type="entry name" value="Aldo/ket_reductase_CS"/>
</dbReference>
<keyword evidence="1" id="KW-0560">Oxidoreductase</keyword>
<dbReference type="InterPro" id="IPR020471">
    <property type="entry name" value="AKR"/>
</dbReference>
<dbReference type="SUPFAM" id="SSF51430">
    <property type="entry name" value="NAD(P)-linked oxidoreductase"/>
    <property type="match status" value="1"/>
</dbReference>
<evidence type="ECO:0000313" key="4">
    <source>
        <dbReference type="Proteomes" id="UP000294854"/>
    </source>
</evidence>
<dbReference type="PROSITE" id="PS00062">
    <property type="entry name" value="ALDOKETO_REDUCTASE_2"/>
    <property type="match status" value="1"/>
</dbReference>
<dbReference type="PANTHER" id="PTHR43364:SF4">
    <property type="entry name" value="NAD(P)-LINKED OXIDOREDUCTASE SUPERFAMILY PROTEIN"/>
    <property type="match status" value="1"/>
</dbReference>